<dbReference type="GO" id="GO:0044772">
    <property type="term" value="P:mitotic cell cycle phase transition"/>
    <property type="evidence" value="ECO:0007669"/>
    <property type="project" value="InterPro"/>
</dbReference>
<gene>
    <name evidence="7" type="ORF">PSACC_00799</name>
</gene>
<evidence type="ECO:0000313" key="8">
    <source>
        <dbReference type="Proteomes" id="UP000240830"/>
    </source>
</evidence>
<dbReference type="Gene3D" id="1.10.472.10">
    <property type="entry name" value="Cyclin-like"/>
    <property type="match status" value="2"/>
</dbReference>
<dbReference type="GO" id="GO:0051301">
    <property type="term" value="P:cell division"/>
    <property type="evidence" value="ECO:0007669"/>
    <property type="project" value="UniProtKB-KW"/>
</dbReference>
<dbReference type="InterPro" id="IPR046965">
    <property type="entry name" value="Cyclin_A/B-like"/>
</dbReference>
<dbReference type="PROSITE" id="PS00292">
    <property type="entry name" value="CYCLINS"/>
    <property type="match status" value="1"/>
</dbReference>
<evidence type="ECO:0000313" key="7">
    <source>
        <dbReference type="EMBL" id="PJF19395.1"/>
    </source>
</evidence>
<dbReference type="InterPro" id="IPR048258">
    <property type="entry name" value="Cyclins_cyclin-box"/>
</dbReference>
<dbReference type="PANTHER" id="PTHR10177">
    <property type="entry name" value="CYCLINS"/>
    <property type="match status" value="1"/>
</dbReference>
<dbReference type="OrthoDB" id="5590282at2759"/>
<dbReference type="Proteomes" id="UP000240830">
    <property type="component" value="Unassembled WGS sequence"/>
</dbReference>
<feature type="domain" description="Cyclin-like" evidence="5">
    <location>
        <begin position="281"/>
        <end position="364"/>
    </location>
</feature>
<dbReference type="InterPro" id="IPR006671">
    <property type="entry name" value="Cyclin_N"/>
</dbReference>
<dbReference type="InterPro" id="IPR004367">
    <property type="entry name" value="Cyclin_C-dom"/>
</dbReference>
<accession>A0A2H9TNR5</accession>
<evidence type="ECO:0000256" key="1">
    <source>
        <dbReference type="ARBA" id="ARBA00022618"/>
    </source>
</evidence>
<keyword evidence="1" id="KW-0132">Cell division</keyword>
<dbReference type="Pfam" id="PF02984">
    <property type="entry name" value="Cyclin_C"/>
    <property type="match status" value="1"/>
</dbReference>
<evidence type="ECO:0000259" key="6">
    <source>
        <dbReference type="SMART" id="SM01332"/>
    </source>
</evidence>
<dbReference type="InterPro" id="IPR039361">
    <property type="entry name" value="Cyclin"/>
</dbReference>
<keyword evidence="8" id="KW-1185">Reference proteome</keyword>
<dbReference type="PIRSF" id="PIRSF001771">
    <property type="entry name" value="Cyclin_A_B_D_E"/>
    <property type="match status" value="1"/>
</dbReference>
<comment type="caution">
    <text evidence="7">The sequence shown here is derived from an EMBL/GenBank/DDBJ whole genome shotgun (WGS) entry which is preliminary data.</text>
</comment>
<dbReference type="InterPro" id="IPR013763">
    <property type="entry name" value="Cyclin-like_dom"/>
</dbReference>
<organism evidence="7 8">
    <name type="scientific">Paramicrosporidium saccamoebae</name>
    <dbReference type="NCBI Taxonomy" id="1246581"/>
    <lineage>
        <taxon>Eukaryota</taxon>
        <taxon>Fungi</taxon>
        <taxon>Fungi incertae sedis</taxon>
        <taxon>Cryptomycota</taxon>
        <taxon>Cryptomycota incertae sedis</taxon>
        <taxon>Paramicrosporidium</taxon>
    </lineage>
</organism>
<keyword evidence="2 4" id="KW-0195">Cyclin</keyword>
<dbReference type="SMART" id="SM01332">
    <property type="entry name" value="Cyclin_C"/>
    <property type="match status" value="1"/>
</dbReference>
<dbReference type="SMART" id="SM00385">
    <property type="entry name" value="CYCLIN"/>
    <property type="match status" value="2"/>
</dbReference>
<evidence type="ECO:0000256" key="2">
    <source>
        <dbReference type="ARBA" id="ARBA00023127"/>
    </source>
</evidence>
<dbReference type="EMBL" id="MTSL01000065">
    <property type="protein sequence ID" value="PJF19395.1"/>
    <property type="molecule type" value="Genomic_DNA"/>
</dbReference>
<evidence type="ECO:0000259" key="5">
    <source>
        <dbReference type="SMART" id="SM00385"/>
    </source>
</evidence>
<dbReference type="AlphaFoldDB" id="A0A2H9TNR5"/>
<dbReference type="STRING" id="1246581.A0A2H9TNR5"/>
<keyword evidence="3" id="KW-0131">Cell cycle</keyword>
<dbReference type="Pfam" id="PF00134">
    <property type="entry name" value="Cyclin_N"/>
    <property type="match status" value="1"/>
</dbReference>
<dbReference type="InterPro" id="IPR036915">
    <property type="entry name" value="Cyclin-like_sf"/>
</dbReference>
<feature type="domain" description="Cyclin C-terminal" evidence="6">
    <location>
        <begin position="277"/>
        <end position="386"/>
    </location>
</feature>
<dbReference type="GO" id="GO:0016538">
    <property type="term" value="F:cyclin-dependent protein serine/threonine kinase regulator activity"/>
    <property type="evidence" value="ECO:0007669"/>
    <property type="project" value="InterPro"/>
</dbReference>
<feature type="domain" description="Cyclin-like" evidence="5">
    <location>
        <begin position="184"/>
        <end position="268"/>
    </location>
</feature>
<dbReference type="FunFam" id="1.10.472.10:FF:000001">
    <property type="entry name" value="G2/mitotic-specific cyclin"/>
    <property type="match status" value="1"/>
</dbReference>
<protein>
    <submittedName>
        <fullName evidence="7">G2/M B-type cyclin Cdc13</fullName>
    </submittedName>
</protein>
<reference evidence="7 8" key="1">
    <citation type="submission" date="2016-10" db="EMBL/GenBank/DDBJ databases">
        <title>The genome of Paramicrosporidium saccamoebae is the missing link in understanding Cryptomycota and Microsporidia evolution.</title>
        <authorList>
            <person name="Quandt C.A."/>
            <person name="Beaudet D."/>
            <person name="Corsaro D."/>
            <person name="Michel R."/>
            <person name="Corradi N."/>
            <person name="James T."/>
        </authorList>
    </citation>
    <scope>NUCLEOTIDE SEQUENCE [LARGE SCALE GENOMIC DNA]</scope>
    <source>
        <strain evidence="7 8">KSL3</strain>
    </source>
</reference>
<evidence type="ECO:0000256" key="4">
    <source>
        <dbReference type="RuleBase" id="RU000383"/>
    </source>
</evidence>
<sequence length="409" mass="46477">MFDTLQTVDFHSSNTLTMKRPEELEQDENADKRFGAKLIESKGLAALAGSAAAARRNISGPAARNLRSTTLQTRAKVTRHYIAHSRQVPSRSAGIVERACIESEQQLPTTAADKENIAPNMICVPSMSMMRVDRPVERDWDDLDAEDAGDPLMVSEYVKNIMPQVDYMENQKELNWHARSVLIDWLVEVQWKLKLLPETLFLSVNIIDRFLSKRSVSLVKLQLVGMAATLLASKYEEVLSPSIANLVYLAENAYDEQELLKAERYMLHVLAFSLAYPSPLVFLRRISKAEDYDVRSRTLAKYLMELCLLDLNFVSCPPSMVAAVSIFLAREMLKSGPWVLGEYSKEEVQQWADVLIEFLKKPVTYEAVYKKYALKKMMKASLFVADYMKRNYNVPLHTLRDTGKSVFSA</sequence>
<comment type="similarity">
    <text evidence="4">Belongs to the cyclin family.</text>
</comment>
<proteinExistence type="inferred from homology"/>
<evidence type="ECO:0000256" key="3">
    <source>
        <dbReference type="ARBA" id="ARBA00023306"/>
    </source>
</evidence>
<dbReference type="SUPFAM" id="SSF47954">
    <property type="entry name" value="Cyclin-like"/>
    <property type="match status" value="2"/>
</dbReference>
<name>A0A2H9TNR5_9FUNG</name>